<evidence type="ECO:0000256" key="2">
    <source>
        <dbReference type="ARBA" id="ARBA00022801"/>
    </source>
</evidence>
<proteinExistence type="inferred from homology"/>
<comment type="similarity">
    <text evidence="1">Belongs to the 'GDXG' lipolytic enzyme family.</text>
</comment>
<dbReference type="InterPro" id="IPR013094">
    <property type="entry name" value="AB_hydrolase_3"/>
</dbReference>
<dbReference type="Pfam" id="PF07859">
    <property type="entry name" value="Abhydrolase_3"/>
    <property type="match status" value="1"/>
</dbReference>
<dbReference type="RefSeq" id="WP_051793899.1">
    <property type="nucleotide sequence ID" value="NZ_QHKI01000073.1"/>
</dbReference>
<dbReference type="Proteomes" id="UP000287547">
    <property type="component" value="Unassembled WGS sequence"/>
</dbReference>
<dbReference type="Gene3D" id="3.40.50.1820">
    <property type="entry name" value="alpha/beta hydrolase"/>
    <property type="match status" value="1"/>
</dbReference>
<comment type="caution">
    <text evidence="4">The sequence shown here is derived from an EMBL/GenBank/DDBJ whole genome shotgun (WGS) entry which is preliminary data.</text>
</comment>
<dbReference type="InterPro" id="IPR050300">
    <property type="entry name" value="GDXG_lipolytic_enzyme"/>
</dbReference>
<dbReference type="GO" id="GO:0004806">
    <property type="term" value="F:triacylglycerol lipase activity"/>
    <property type="evidence" value="ECO:0007669"/>
    <property type="project" value="TreeGrafter"/>
</dbReference>
<organism evidence="4 5">
    <name type="scientific">Kibdelosporangium aridum</name>
    <dbReference type="NCBI Taxonomy" id="2030"/>
    <lineage>
        <taxon>Bacteria</taxon>
        <taxon>Bacillati</taxon>
        <taxon>Actinomycetota</taxon>
        <taxon>Actinomycetes</taxon>
        <taxon>Pseudonocardiales</taxon>
        <taxon>Pseudonocardiaceae</taxon>
        <taxon>Kibdelosporangium</taxon>
    </lineage>
</organism>
<name>A0A428YLT3_KIBAR</name>
<dbReference type="SUPFAM" id="SSF53474">
    <property type="entry name" value="alpha/beta-Hydrolases"/>
    <property type="match status" value="1"/>
</dbReference>
<evidence type="ECO:0000313" key="5">
    <source>
        <dbReference type="Proteomes" id="UP000287547"/>
    </source>
</evidence>
<dbReference type="PANTHER" id="PTHR48081">
    <property type="entry name" value="AB HYDROLASE SUPERFAMILY PROTEIN C4A8.06C"/>
    <property type="match status" value="1"/>
</dbReference>
<dbReference type="InterPro" id="IPR002168">
    <property type="entry name" value="Lipase_GDXG_HIS_AS"/>
</dbReference>
<dbReference type="AlphaFoldDB" id="A0A428YLT3"/>
<sequence>MASRLLALLMMRSLRVLGGVVRPGTTPLRVVREAFDAIGRTPLPRGTKIKPVTPGGVPGLLVTAKEAQESTGILLYLHGGGFVCGSPRTHRQLAARISASTGLPIVLLDYRLAPEHPFPAAAEDALTAYRWLLSEGYQPSQIVVGGDSAGGHLTACLLADIAGEKLPMPSAAILLSPFLDLTGAELASRDLALRDPFVPPDYAVWCGLAYAGENLQSHRRLDVLKVRKRGWPPVLIQVGGTECLLGDSERMAESLRRAGGYCDLQVWPGQVHVFHWFAPWLPEANAALRHIGEFVREVSTRVSTGSGMVS</sequence>
<dbReference type="InterPro" id="IPR029058">
    <property type="entry name" value="AB_hydrolase_fold"/>
</dbReference>
<accession>A0A428YLT3</accession>
<gene>
    <name evidence="4" type="ORF">DMH04_46685</name>
</gene>
<feature type="domain" description="Alpha/beta hydrolase fold-3" evidence="3">
    <location>
        <begin position="74"/>
        <end position="275"/>
    </location>
</feature>
<evidence type="ECO:0000259" key="3">
    <source>
        <dbReference type="Pfam" id="PF07859"/>
    </source>
</evidence>
<reference evidence="4 5" key="1">
    <citation type="submission" date="2018-05" db="EMBL/GenBank/DDBJ databases">
        <title>Evolution of GPA BGCs.</title>
        <authorList>
            <person name="Waglechner N."/>
            <person name="Wright G.D."/>
        </authorList>
    </citation>
    <scope>NUCLEOTIDE SEQUENCE [LARGE SCALE GENOMIC DNA]</scope>
    <source>
        <strain evidence="4 5">A82846</strain>
    </source>
</reference>
<evidence type="ECO:0000313" key="4">
    <source>
        <dbReference type="EMBL" id="RSM68879.1"/>
    </source>
</evidence>
<dbReference type="PANTHER" id="PTHR48081:SF30">
    <property type="entry name" value="ACETYL-HYDROLASE LIPR-RELATED"/>
    <property type="match status" value="1"/>
</dbReference>
<dbReference type="OrthoDB" id="128186at2"/>
<protein>
    <submittedName>
        <fullName evidence="4">Alpha/beta hydrolase</fullName>
    </submittedName>
</protein>
<evidence type="ECO:0000256" key="1">
    <source>
        <dbReference type="ARBA" id="ARBA00010515"/>
    </source>
</evidence>
<keyword evidence="2 4" id="KW-0378">Hydrolase</keyword>
<dbReference type="EMBL" id="QHKI01000073">
    <property type="protein sequence ID" value="RSM68879.1"/>
    <property type="molecule type" value="Genomic_DNA"/>
</dbReference>
<dbReference type="PROSITE" id="PS01173">
    <property type="entry name" value="LIPASE_GDXG_HIS"/>
    <property type="match status" value="1"/>
</dbReference>